<reference evidence="2 3" key="1">
    <citation type="submission" date="2018-12" db="EMBL/GenBank/DDBJ databases">
        <title>First genome draft of Desulfovibrio legallis sp. nov.</title>
        <authorList>
            <person name="Ben Dhia O."/>
            <person name="Najjari A."/>
            <person name="Ferjani R."/>
            <person name="Fhoula I."/>
            <person name="Fardeau M.-L."/>
            <person name="Boudabbous A."/>
            <person name="Ouzari H.I."/>
        </authorList>
    </citation>
    <scope>NUCLEOTIDE SEQUENCE [LARGE SCALE GENOMIC DNA]</scope>
    <source>
        <strain evidence="2 3">H1T</strain>
    </source>
</reference>
<accession>A0A6H3F6R0</accession>
<dbReference type="CDD" id="cd00077">
    <property type="entry name" value="HDc"/>
    <property type="match status" value="1"/>
</dbReference>
<dbReference type="Proteomes" id="UP000292919">
    <property type="component" value="Unassembled WGS sequence"/>
</dbReference>
<dbReference type="Gene3D" id="1.10.3210.10">
    <property type="entry name" value="Hypothetical protein af1432"/>
    <property type="match status" value="1"/>
</dbReference>
<dbReference type="AlphaFoldDB" id="A0A6H3F6R0"/>
<evidence type="ECO:0000313" key="3">
    <source>
        <dbReference type="Proteomes" id="UP000292919"/>
    </source>
</evidence>
<dbReference type="Pfam" id="PF01966">
    <property type="entry name" value="HD"/>
    <property type="match status" value="1"/>
</dbReference>
<dbReference type="InterPro" id="IPR003607">
    <property type="entry name" value="HD/PDEase_dom"/>
</dbReference>
<dbReference type="InterPro" id="IPR006674">
    <property type="entry name" value="HD_domain"/>
</dbReference>
<proteinExistence type="predicted"/>
<keyword evidence="3" id="KW-1185">Reference proteome</keyword>
<feature type="domain" description="HD" evidence="1">
    <location>
        <begin position="41"/>
        <end position="153"/>
    </location>
</feature>
<dbReference type="EMBL" id="SIXC01000003">
    <property type="protein sequence ID" value="TBH81000.1"/>
    <property type="molecule type" value="Genomic_DNA"/>
</dbReference>
<dbReference type="RefSeq" id="WP_118230716.1">
    <property type="nucleotide sequence ID" value="NZ_DBFBQU010000029.1"/>
</dbReference>
<sequence length="262" mass="28967">MNALQDISGHEAWFAAYAARERAKEAARADGDPAPLDLKLTHTKAVLADARRIVAAEALTPPLARACLLAALYHDVGRFEQYLRYHTFRDRDSCNHGQLGVRILKREGRLADEPLRKIILAAVALHNRFALPARVPEGVALAANVVRDADKLDILRVMDEHLSGPGPYNPTVVLQLPNDPHLCSPAVCRAALEGRTAAYADLRSVNDFRLLLGTWFFDLHFAASRRQFVTDGHAQHLLQGLPADSPQASARDFLLRRLQAVQ</sequence>
<organism evidence="2 3">
    <name type="scientific">Desulfovibrio legallii</name>
    <dbReference type="NCBI Taxonomy" id="571438"/>
    <lineage>
        <taxon>Bacteria</taxon>
        <taxon>Pseudomonadati</taxon>
        <taxon>Thermodesulfobacteriota</taxon>
        <taxon>Desulfovibrionia</taxon>
        <taxon>Desulfovibrionales</taxon>
        <taxon>Desulfovibrionaceae</taxon>
        <taxon>Desulfovibrio</taxon>
    </lineage>
</organism>
<evidence type="ECO:0000259" key="1">
    <source>
        <dbReference type="Pfam" id="PF01966"/>
    </source>
</evidence>
<name>A0A6H3F6R0_9BACT</name>
<protein>
    <submittedName>
        <fullName evidence="2">HD domain-containing protein</fullName>
    </submittedName>
</protein>
<evidence type="ECO:0000313" key="2">
    <source>
        <dbReference type="EMBL" id="TBH81000.1"/>
    </source>
</evidence>
<gene>
    <name evidence="2" type="ORF">EB812_02600</name>
</gene>
<dbReference type="SUPFAM" id="SSF109604">
    <property type="entry name" value="HD-domain/PDEase-like"/>
    <property type="match status" value="1"/>
</dbReference>
<comment type="caution">
    <text evidence="2">The sequence shown here is derived from an EMBL/GenBank/DDBJ whole genome shotgun (WGS) entry which is preliminary data.</text>
</comment>